<sequence length="85" mass="9131">MKTIYSFFWNFCKVSYSYDSFPQKSGGASSAIRACGSLTACFPIHALKNIESRGSSWPILSNDLENLPKSSGDSPLSSGSVSSII</sequence>
<gene>
    <name evidence="2" type="ORF">UBAL3_93200108</name>
</gene>
<name>C6HXZ5_9BACT</name>
<dbReference type="AlphaFoldDB" id="C6HXZ5"/>
<evidence type="ECO:0000256" key="1">
    <source>
        <dbReference type="SAM" id="MobiDB-lite"/>
    </source>
</evidence>
<organism evidence="2 3">
    <name type="scientific">Leptospirillum ferrodiazotrophum</name>
    <dbReference type="NCBI Taxonomy" id="412449"/>
    <lineage>
        <taxon>Bacteria</taxon>
        <taxon>Pseudomonadati</taxon>
        <taxon>Nitrospirota</taxon>
        <taxon>Nitrospiria</taxon>
        <taxon>Nitrospirales</taxon>
        <taxon>Nitrospiraceae</taxon>
        <taxon>Leptospirillum</taxon>
    </lineage>
</organism>
<protein>
    <submittedName>
        <fullName evidence="2">Uncharacterized protein</fullName>
    </submittedName>
</protein>
<proteinExistence type="predicted"/>
<evidence type="ECO:0000313" key="2">
    <source>
        <dbReference type="EMBL" id="EES52607.1"/>
    </source>
</evidence>
<keyword evidence="3" id="KW-1185">Reference proteome</keyword>
<dbReference type="EMBL" id="GG693875">
    <property type="protein sequence ID" value="EES52607.1"/>
    <property type="molecule type" value="Genomic_DNA"/>
</dbReference>
<feature type="region of interest" description="Disordered" evidence="1">
    <location>
        <begin position="66"/>
        <end position="85"/>
    </location>
</feature>
<dbReference type="Proteomes" id="UP000009374">
    <property type="component" value="Unassembled WGS sequence"/>
</dbReference>
<reference evidence="2 3" key="1">
    <citation type="journal article" date="2009" name="Appl. Environ. Microbiol.">
        <title>Community genomic and proteomic analyses of chemoautotrophic iron-oxidizing "Leptospirillum rubarum" (Group II) and "Leptospirillum ferrodiazotrophum" (Group III) bacteria in acid mine drainage biofilms.</title>
        <authorList>
            <person name="Goltsman D.S."/>
            <person name="Denef V.J."/>
            <person name="Singer S.W."/>
            <person name="VerBerkmoes N.C."/>
            <person name="Lefsrud M."/>
            <person name="Mueller R.S."/>
            <person name="Dick G.J."/>
            <person name="Sun C.L."/>
            <person name="Wheeler K.E."/>
            <person name="Zemla A."/>
            <person name="Baker B.J."/>
            <person name="Hauser L."/>
            <person name="Land M."/>
            <person name="Shah M.B."/>
            <person name="Thelen M.P."/>
            <person name="Hettich R.L."/>
            <person name="Banfield J.F."/>
        </authorList>
    </citation>
    <scope>NUCLEOTIDE SEQUENCE [LARGE SCALE GENOMIC DNA]</scope>
</reference>
<accession>C6HXZ5</accession>
<feature type="compositionally biased region" description="Low complexity" evidence="1">
    <location>
        <begin position="70"/>
        <end position="85"/>
    </location>
</feature>
<evidence type="ECO:0000313" key="3">
    <source>
        <dbReference type="Proteomes" id="UP000009374"/>
    </source>
</evidence>